<dbReference type="InterPro" id="IPR001173">
    <property type="entry name" value="Glyco_trans_2-like"/>
</dbReference>
<evidence type="ECO:0000256" key="4">
    <source>
        <dbReference type="ARBA" id="ARBA00022679"/>
    </source>
</evidence>
<evidence type="ECO:0000256" key="2">
    <source>
        <dbReference type="ARBA" id="ARBA00006739"/>
    </source>
</evidence>
<sequence>MRRIAARKRPRTTKQSRVRQQASYAQGVEQGYQDGRQAGLTSYNEKFQGTSIIIPSYNQLQYLKLCIESIVDHTDLAYEIIVIDNASTDGTGSYLAQLDGQVRYRVLSENYGFAGAVNRGMMMAKGTMMLILNNDTLVTDNWLDNMLACLNSNPQIGMVGPVTNYIGGEQLIEVPYTNVADMPDFARLNNVPDAKRWQQVERLTGFCLLLRRELWEKIGYFDEGFEIGNFEDDDYNIRVKLLGYSLVIARDSFIHHFGSVSIKALGAQLEEVNNRNLQHYMNKWGNPHELVSVMKHRAAEQPALQAELAALGEAAYYPDSIAVTSLTGRAYWIEGGSRRPVEGEFSGEAVRIGQIDIRRWPLGSPISSEEAHAKWQQMLAMEGSDLHGKTVSGLDGFHYYMQQGLKRKMITEAAFEGWALKARPSVQLTLEQLHAIPEGLPIIPTVKLRQQL</sequence>
<dbReference type="PANTHER" id="PTHR43179">
    <property type="entry name" value="RHAMNOSYLTRANSFERASE WBBL"/>
    <property type="match status" value="1"/>
</dbReference>
<keyword evidence="4 7" id="KW-0808">Transferase</keyword>
<dbReference type="EMBL" id="CP016808">
    <property type="protein sequence ID" value="ANY68255.1"/>
    <property type="molecule type" value="Genomic_DNA"/>
</dbReference>
<evidence type="ECO:0000259" key="6">
    <source>
        <dbReference type="Pfam" id="PF00535"/>
    </source>
</evidence>
<dbReference type="PANTHER" id="PTHR43179:SF12">
    <property type="entry name" value="GALACTOFURANOSYLTRANSFERASE GLFT2"/>
    <property type="match status" value="1"/>
</dbReference>
<keyword evidence="3" id="KW-0328">Glycosyltransferase</keyword>
<dbReference type="SUPFAM" id="SSF53448">
    <property type="entry name" value="Nucleotide-diphospho-sugar transferases"/>
    <property type="match status" value="1"/>
</dbReference>
<comment type="similarity">
    <text evidence="2">Belongs to the glycosyltransferase 2 family.</text>
</comment>
<organism evidence="7">
    <name type="scientific">Paenibacillus sp. BIHB 4019</name>
    <dbReference type="NCBI Taxonomy" id="1870819"/>
    <lineage>
        <taxon>Bacteria</taxon>
        <taxon>Bacillati</taxon>
        <taxon>Bacillota</taxon>
        <taxon>Bacilli</taxon>
        <taxon>Bacillales</taxon>
        <taxon>Paenibacillaceae</taxon>
        <taxon>Paenibacillus</taxon>
    </lineage>
</organism>
<comment type="pathway">
    <text evidence="1">Cell wall biogenesis; cell wall polysaccharide biosynthesis.</text>
</comment>
<dbReference type="Pfam" id="PF00535">
    <property type="entry name" value="Glycos_transf_2"/>
    <property type="match status" value="1"/>
</dbReference>
<name>A0A1B2DKP3_9BACL</name>
<reference evidence="7" key="1">
    <citation type="submission" date="2016-08" db="EMBL/GenBank/DDBJ databases">
        <title>Complete Genome Seqeunce of Paenibacillus sp. BIHB 4019 from tea rhizoplane.</title>
        <authorList>
            <person name="Thakur R."/>
            <person name="Swarnkar M.K."/>
            <person name="Gulati A."/>
        </authorList>
    </citation>
    <scope>NUCLEOTIDE SEQUENCE [LARGE SCALE GENOMIC DNA]</scope>
    <source>
        <strain evidence="7">BIHB4019</strain>
    </source>
</reference>
<dbReference type="AlphaFoldDB" id="A0A1B2DKP3"/>
<evidence type="ECO:0000256" key="1">
    <source>
        <dbReference type="ARBA" id="ARBA00004776"/>
    </source>
</evidence>
<dbReference type="Gene3D" id="3.90.550.10">
    <property type="entry name" value="Spore Coat Polysaccharide Biosynthesis Protein SpsA, Chain A"/>
    <property type="match status" value="1"/>
</dbReference>
<protein>
    <submittedName>
        <fullName evidence="7">Glycosyl transferase family 2</fullName>
    </submittedName>
</protein>
<feature type="domain" description="Glycosyltransferase 2-like" evidence="6">
    <location>
        <begin position="51"/>
        <end position="218"/>
    </location>
</feature>
<feature type="region of interest" description="Disordered" evidence="5">
    <location>
        <begin position="1"/>
        <end position="20"/>
    </location>
</feature>
<evidence type="ECO:0000256" key="5">
    <source>
        <dbReference type="SAM" id="MobiDB-lite"/>
    </source>
</evidence>
<feature type="compositionally biased region" description="Basic residues" evidence="5">
    <location>
        <begin position="1"/>
        <end position="17"/>
    </location>
</feature>
<dbReference type="InterPro" id="IPR029044">
    <property type="entry name" value="Nucleotide-diphossugar_trans"/>
</dbReference>
<dbReference type="CDD" id="cd04186">
    <property type="entry name" value="GT_2_like_c"/>
    <property type="match status" value="1"/>
</dbReference>
<gene>
    <name evidence="7" type="ORF">BBD42_18565</name>
</gene>
<accession>A0A1B2DKP3</accession>
<dbReference type="GO" id="GO:0016757">
    <property type="term" value="F:glycosyltransferase activity"/>
    <property type="evidence" value="ECO:0007669"/>
    <property type="project" value="UniProtKB-KW"/>
</dbReference>
<dbReference type="RefSeq" id="WP_099519404.1">
    <property type="nucleotide sequence ID" value="NZ_CP016808.1"/>
</dbReference>
<evidence type="ECO:0000313" key="7">
    <source>
        <dbReference type="EMBL" id="ANY68255.1"/>
    </source>
</evidence>
<evidence type="ECO:0000256" key="3">
    <source>
        <dbReference type="ARBA" id="ARBA00022676"/>
    </source>
</evidence>
<proteinExistence type="inferred from homology"/>